<accession>A0A915A8C6</accession>
<proteinExistence type="predicted"/>
<organism evidence="1 2">
    <name type="scientific">Parascaris univalens</name>
    <name type="common">Nematode worm</name>
    <dbReference type="NCBI Taxonomy" id="6257"/>
    <lineage>
        <taxon>Eukaryota</taxon>
        <taxon>Metazoa</taxon>
        <taxon>Ecdysozoa</taxon>
        <taxon>Nematoda</taxon>
        <taxon>Chromadorea</taxon>
        <taxon>Rhabditida</taxon>
        <taxon>Spirurina</taxon>
        <taxon>Ascaridomorpha</taxon>
        <taxon>Ascaridoidea</taxon>
        <taxon>Ascarididae</taxon>
        <taxon>Parascaris</taxon>
    </lineage>
</organism>
<dbReference type="Proteomes" id="UP000887569">
    <property type="component" value="Unplaced"/>
</dbReference>
<reference evidence="2" key="1">
    <citation type="submission" date="2022-11" db="UniProtKB">
        <authorList>
            <consortium name="WormBaseParasite"/>
        </authorList>
    </citation>
    <scope>IDENTIFICATION</scope>
</reference>
<dbReference type="AlphaFoldDB" id="A0A915A8C6"/>
<sequence>MKRFNESITFKDGCYYSSWPWKEDVGKLDCNFGLCMGRLKTSLERLQKDHKLLRAYEKTFDAQLKTGIIEDVTNTQPEGLEKLYKNHGGKTKAVDVKMLNGHL</sequence>
<evidence type="ECO:0000313" key="2">
    <source>
        <dbReference type="WBParaSite" id="PgE566_g001_t01"/>
    </source>
</evidence>
<keyword evidence="1" id="KW-1185">Reference proteome</keyword>
<name>A0A915A8C6_PARUN</name>
<evidence type="ECO:0000313" key="1">
    <source>
        <dbReference type="Proteomes" id="UP000887569"/>
    </source>
</evidence>
<dbReference type="WBParaSite" id="PgE566_g001_t01">
    <property type="protein sequence ID" value="PgE566_g001_t01"/>
    <property type="gene ID" value="PgE566_g001"/>
</dbReference>
<protein>
    <submittedName>
        <fullName evidence="2">Uncharacterized protein</fullName>
    </submittedName>
</protein>